<dbReference type="EMBL" id="AWSU01000046">
    <property type="protein sequence ID" value="ERI79909.1"/>
    <property type="molecule type" value="Genomic_DNA"/>
</dbReference>
<protein>
    <submittedName>
        <fullName evidence="1">Uncharacterized protein</fullName>
    </submittedName>
</protein>
<dbReference type="Proteomes" id="UP000016491">
    <property type="component" value="Unassembled WGS sequence"/>
</dbReference>
<comment type="caution">
    <text evidence="1">The sequence shown here is derived from an EMBL/GenBank/DDBJ whole genome shotgun (WGS) entry which is preliminary data.</text>
</comment>
<reference evidence="1 2" key="1">
    <citation type="submission" date="2013-07" db="EMBL/GenBank/DDBJ databases">
        <authorList>
            <person name="Weinstock G."/>
            <person name="Sodergren E."/>
            <person name="Wylie T."/>
            <person name="Fulton L."/>
            <person name="Fulton R."/>
            <person name="Fronick C."/>
            <person name="O'Laughlin M."/>
            <person name="Godfrey J."/>
            <person name="Miner T."/>
            <person name="Herter B."/>
            <person name="Appelbaum E."/>
            <person name="Cordes M."/>
            <person name="Lek S."/>
            <person name="Wollam A."/>
            <person name="Pepin K.H."/>
            <person name="Palsikar V.B."/>
            <person name="Mitreva M."/>
            <person name="Wilson R.K."/>
        </authorList>
    </citation>
    <scope>NUCLEOTIDE SEQUENCE [LARGE SCALE GENOMIC DNA]</scope>
    <source>
        <strain evidence="1 2">ATCC 14940</strain>
    </source>
</reference>
<name>A0ABC9U2C3_CLOSY</name>
<dbReference type="AlphaFoldDB" id="A0ABC9U2C3"/>
<gene>
    <name evidence="1" type="ORF">CLOSYM_00618</name>
</gene>
<accession>A0ABC9U2C3</accession>
<sequence>MNWRAEINARRFFPTKYSRQSSPADRFLFLEITGGIKWGKKGYSYRKKVNQEAVRNE</sequence>
<organism evidence="1 2">
    <name type="scientific">[Clostridium] symbiosum ATCC 14940</name>
    <dbReference type="NCBI Taxonomy" id="411472"/>
    <lineage>
        <taxon>Bacteria</taxon>
        <taxon>Bacillati</taxon>
        <taxon>Bacillota</taxon>
        <taxon>Clostridia</taxon>
        <taxon>Lachnospirales</taxon>
        <taxon>Lachnospiraceae</taxon>
        <taxon>Otoolea</taxon>
    </lineage>
</organism>
<evidence type="ECO:0000313" key="2">
    <source>
        <dbReference type="Proteomes" id="UP000016491"/>
    </source>
</evidence>
<evidence type="ECO:0000313" key="1">
    <source>
        <dbReference type="EMBL" id="ERI79909.1"/>
    </source>
</evidence>
<proteinExistence type="predicted"/>